<name>A0A8T3LGE8_ECOLX</name>
<accession>A0A8T3LGE8</accession>
<feature type="non-terminal residue" evidence="1">
    <location>
        <position position="81"/>
    </location>
</feature>
<dbReference type="Proteomes" id="UP000523197">
    <property type="component" value="Unassembled WGS sequence"/>
</dbReference>
<reference evidence="1 2" key="1">
    <citation type="submission" date="2020-05" db="EMBL/GenBank/DDBJ databases">
        <title>Epidemiological investigations into extended-spectrum beta-lactam resistant Escherichia coli ST457 carried by Australian Silver gulls identified clonal lineages that cause ExPEC disease.</title>
        <authorList>
            <person name="Nesporova K."/>
            <person name="Wyrsch E.R."/>
            <person name="Valcek A."/>
            <person name="Bitar I."/>
            <person name="Chaw K."/>
            <person name="Harris P."/>
            <person name="Hrabak J."/>
            <person name="Djordjevic S.P."/>
            <person name="Dolejska M."/>
        </authorList>
    </citation>
    <scope>NUCLEOTIDE SEQUENCE [LARGE SCALE GENOMIC DNA]</scope>
    <source>
        <strain evidence="1 2">CE1966</strain>
    </source>
</reference>
<dbReference type="GO" id="GO:0008168">
    <property type="term" value="F:methyltransferase activity"/>
    <property type="evidence" value="ECO:0007669"/>
    <property type="project" value="UniProtKB-KW"/>
</dbReference>
<keyword evidence="1" id="KW-0808">Transferase</keyword>
<evidence type="ECO:0000313" key="1">
    <source>
        <dbReference type="EMBL" id="MBA1890210.1"/>
    </source>
</evidence>
<gene>
    <name evidence="1" type="ORF">HLX92_29325</name>
</gene>
<dbReference type="GO" id="GO:0032259">
    <property type="term" value="P:methylation"/>
    <property type="evidence" value="ECO:0007669"/>
    <property type="project" value="UniProtKB-KW"/>
</dbReference>
<proteinExistence type="predicted"/>
<dbReference type="AlphaFoldDB" id="A0A8T3LGE8"/>
<keyword evidence="1" id="KW-0489">Methyltransferase</keyword>
<dbReference type="EMBL" id="JABFNF010000911">
    <property type="protein sequence ID" value="MBA1890210.1"/>
    <property type="molecule type" value="Genomic_DNA"/>
</dbReference>
<comment type="caution">
    <text evidence="1">The sequence shown here is derived from an EMBL/GenBank/DDBJ whole genome shotgun (WGS) entry which is preliminary data.</text>
</comment>
<evidence type="ECO:0000313" key="2">
    <source>
        <dbReference type="Proteomes" id="UP000523197"/>
    </source>
</evidence>
<protein>
    <submittedName>
        <fullName evidence="1">SAM-dependent methyltransferase</fullName>
    </submittedName>
</protein>
<feature type="non-terminal residue" evidence="1">
    <location>
        <position position="1"/>
    </location>
</feature>
<sequence>DVLKGVSPDYSIIAQKAAPTDILERFDTLFTQQYGLTLDALSNRYDAILRQQFSSVVSRLETLNQTYMQQISHMSETIQTL</sequence>
<organism evidence="1 2">
    <name type="scientific">Escherichia coli</name>
    <dbReference type="NCBI Taxonomy" id="562"/>
    <lineage>
        <taxon>Bacteria</taxon>
        <taxon>Pseudomonadati</taxon>
        <taxon>Pseudomonadota</taxon>
        <taxon>Gammaproteobacteria</taxon>
        <taxon>Enterobacterales</taxon>
        <taxon>Enterobacteriaceae</taxon>
        <taxon>Escherichia</taxon>
    </lineage>
</organism>